<protein>
    <submittedName>
        <fullName evidence="2">Oidioi.mRNA.OKI2018_I69.chr1.g3684.t1.cds</fullName>
    </submittedName>
</protein>
<evidence type="ECO:0000256" key="1">
    <source>
        <dbReference type="SAM" id="MobiDB-lite"/>
    </source>
</evidence>
<proteinExistence type="predicted"/>
<sequence length="344" mass="40487">MDFEKVQKAVKMAETEMKSNAQRKKESIKEVTLMMEEFVQNAARRGEVYPSEKAGMEEKLQWLKNRFHTVLKDINCISAQTENNLRSALEFEVFQVIDEAQKNGVLVDLDVKEFVEGLWPKVDEKEIQEEDTVTWIKRAAKTINRGQPESSKKPVSFVDYIGMELGGEVRGISLKQLELQEQEAIKEDLRRENERKREEIRRKVEQQKKEDDERFIKERNQEVRKMMREKGRDFNFTAEVLDEFIEIAEQTVKKRWDDEMDQQFSAAEETQEEQPAQAEEEETLVEEEDFAEEDDWTAEEDEETEGEDSDSSYEFLSSVVIPVSSNIDGPPKMEQLYDFECQYR</sequence>
<feature type="region of interest" description="Disordered" evidence="1">
    <location>
        <begin position="258"/>
        <end position="317"/>
    </location>
</feature>
<keyword evidence="3" id="KW-1185">Reference proteome</keyword>
<feature type="region of interest" description="Disordered" evidence="1">
    <location>
        <begin position="190"/>
        <end position="213"/>
    </location>
</feature>
<evidence type="ECO:0000313" key="3">
    <source>
        <dbReference type="Proteomes" id="UP001158576"/>
    </source>
</evidence>
<name>A0ABN7SYW7_OIKDI</name>
<dbReference type="EMBL" id="OU015566">
    <property type="protein sequence ID" value="CAG5108206.1"/>
    <property type="molecule type" value="Genomic_DNA"/>
</dbReference>
<accession>A0ABN7SYW7</accession>
<dbReference type="Proteomes" id="UP001158576">
    <property type="component" value="Chromosome 1"/>
</dbReference>
<gene>
    <name evidence="2" type="ORF">OKIOD_LOCUS12449</name>
</gene>
<reference evidence="2 3" key="1">
    <citation type="submission" date="2021-04" db="EMBL/GenBank/DDBJ databases">
        <authorList>
            <person name="Bliznina A."/>
        </authorList>
    </citation>
    <scope>NUCLEOTIDE SEQUENCE [LARGE SCALE GENOMIC DNA]</scope>
</reference>
<organism evidence="2 3">
    <name type="scientific">Oikopleura dioica</name>
    <name type="common">Tunicate</name>
    <dbReference type="NCBI Taxonomy" id="34765"/>
    <lineage>
        <taxon>Eukaryota</taxon>
        <taxon>Metazoa</taxon>
        <taxon>Chordata</taxon>
        <taxon>Tunicata</taxon>
        <taxon>Appendicularia</taxon>
        <taxon>Copelata</taxon>
        <taxon>Oikopleuridae</taxon>
        <taxon>Oikopleura</taxon>
    </lineage>
</organism>
<evidence type="ECO:0000313" key="2">
    <source>
        <dbReference type="EMBL" id="CAG5108206.1"/>
    </source>
</evidence>
<feature type="compositionally biased region" description="Acidic residues" evidence="1">
    <location>
        <begin position="278"/>
        <end position="311"/>
    </location>
</feature>